<protein>
    <recommendedName>
        <fullName evidence="2">DUF418 domain-containing protein</fullName>
    </recommendedName>
</protein>
<keyword evidence="4" id="KW-1185">Reference proteome</keyword>
<dbReference type="PANTHER" id="PTHR30590:SF2">
    <property type="entry name" value="INNER MEMBRANE PROTEIN"/>
    <property type="match status" value="1"/>
</dbReference>
<keyword evidence="1" id="KW-0812">Transmembrane</keyword>
<feature type="transmembrane region" description="Helical" evidence="1">
    <location>
        <begin position="285"/>
        <end position="312"/>
    </location>
</feature>
<evidence type="ECO:0000256" key="1">
    <source>
        <dbReference type="SAM" id="Phobius"/>
    </source>
</evidence>
<feature type="transmembrane region" description="Helical" evidence="1">
    <location>
        <begin position="333"/>
        <end position="355"/>
    </location>
</feature>
<dbReference type="AlphaFoldDB" id="A0A316U1W4"/>
<feature type="transmembrane region" description="Helical" evidence="1">
    <location>
        <begin position="96"/>
        <end position="114"/>
    </location>
</feature>
<accession>A0A316U1W4</accession>
<evidence type="ECO:0000313" key="4">
    <source>
        <dbReference type="Proteomes" id="UP000245533"/>
    </source>
</evidence>
<dbReference type="PANTHER" id="PTHR30590">
    <property type="entry name" value="INNER MEMBRANE PROTEIN"/>
    <property type="match status" value="1"/>
</dbReference>
<feature type="transmembrane region" description="Helical" evidence="1">
    <location>
        <begin position="143"/>
        <end position="160"/>
    </location>
</feature>
<feature type="transmembrane region" description="Helical" evidence="1">
    <location>
        <begin position="21"/>
        <end position="38"/>
    </location>
</feature>
<dbReference type="Proteomes" id="UP000245533">
    <property type="component" value="Unassembled WGS sequence"/>
</dbReference>
<keyword evidence="1" id="KW-1133">Transmembrane helix</keyword>
<feature type="transmembrane region" description="Helical" evidence="1">
    <location>
        <begin position="216"/>
        <end position="234"/>
    </location>
</feature>
<comment type="caution">
    <text evidence="3">The sequence shown here is derived from an EMBL/GenBank/DDBJ whole genome shotgun (WGS) entry which is preliminary data.</text>
</comment>
<evidence type="ECO:0000259" key="2">
    <source>
        <dbReference type="Pfam" id="PF04235"/>
    </source>
</evidence>
<feature type="domain" description="DUF418" evidence="2">
    <location>
        <begin position="234"/>
        <end position="401"/>
    </location>
</feature>
<dbReference type="InterPro" id="IPR007349">
    <property type="entry name" value="DUF418"/>
</dbReference>
<keyword evidence="1" id="KW-0472">Membrane</keyword>
<feature type="transmembrane region" description="Helical" evidence="1">
    <location>
        <begin position="361"/>
        <end position="382"/>
    </location>
</feature>
<sequence length="413" mass="46591">MNSTALKPVLNRIESIDAFRGFALAGILIVHFVEQYIAGPAPEGAMEAIVQGPLDQGVDIFVNLFLRGKFFALFSILFGLSFFIQMDRAAQKGMDFRVRFVWRLLLLFAIGYLHHLFYRGDILTIYAVLGLVLVLFHRVSNKWLIWIMALIFLGLPRYIIYSTFGAGSLFGQAGFMPDSPELATYFATLTSGSIWSVFATNATEGMILKADFQVGVISRGYLTFAFFLGGMMLGRLRFFEDTARYATELKKALKWSFAVLAGVIAAAVILLLTQDLSAIEGLDSWIVMFGLTLYDLLNLSLTVIIFCLFVMAWEKTRGARFFRWFIPYGRTALTNYVLQSVAGTAILYGWGLGLLGELRNIHTFAIALGVIIAQMVISRLWLQKFRYGPFEWVWRIGTYMKLFPIVKDRAQSD</sequence>
<dbReference type="InterPro" id="IPR052529">
    <property type="entry name" value="Bact_Transport_Assoc"/>
</dbReference>
<proteinExistence type="predicted"/>
<gene>
    <name evidence="3" type="ORF">DDZ15_07135</name>
</gene>
<feature type="transmembrane region" description="Helical" evidence="1">
    <location>
        <begin position="64"/>
        <end position="84"/>
    </location>
</feature>
<organism evidence="3 4">
    <name type="scientific">Rhodohalobacter mucosus</name>
    <dbReference type="NCBI Taxonomy" id="2079485"/>
    <lineage>
        <taxon>Bacteria</taxon>
        <taxon>Pseudomonadati</taxon>
        <taxon>Balneolota</taxon>
        <taxon>Balneolia</taxon>
        <taxon>Balneolales</taxon>
        <taxon>Balneolaceae</taxon>
        <taxon>Rhodohalobacter</taxon>
    </lineage>
</organism>
<dbReference type="OrthoDB" id="9807744at2"/>
<name>A0A316U1W4_9BACT</name>
<dbReference type="Pfam" id="PF04235">
    <property type="entry name" value="DUF418"/>
    <property type="match status" value="1"/>
</dbReference>
<dbReference type="RefSeq" id="WP_109646385.1">
    <property type="nucleotide sequence ID" value="NZ_QGGB01000005.1"/>
</dbReference>
<reference evidence="3 4" key="1">
    <citation type="submission" date="2018-05" db="EMBL/GenBank/DDBJ databases">
        <title>Rhodohalobacter halophilus gen. nov., sp. nov., a moderately halophilic member of the family Balneolaceae.</title>
        <authorList>
            <person name="Liu Z.-W."/>
        </authorList>
    </citation>
    <scope>NUCLEOTIDE SEQUENCE [LARGE SCALE GENOMIC DNA]</scope>
    <source>
        <strain evidence="3 4">8A47</strain>
    </source>
</reference>
<feature type="transmembrane region" description="Helical" evidence="1">
    <location>
        <begin position="255"/>
        <end position="273"/>
    </location>
</feature>
<evidence type="ECO:0000313" key="3">
    <source>
        <dbReference type="EMBL" id="PWN07036.1"/>
    </source>
</evidence>
<feature type="transmembrane region" description="Helical" evidence="1">
    <location>
        <begin position="120"/>
        <end position="136"/>
    </location>
</feature>
<dbReference type="EMBL" id="QGGB01000005">
    <property type="protein sequence ID" value="PWN07036.1"/>
    <property type="molecule type" value="Genomic_DNA"/>
</dbReference>